<dbReference type="AlphaFoldDB" id="A0A6P3RI50"/>
<dbReference type="InterPro" id="IPR038269">
    <property type="entry name" value="SCAN_sf"/>
</dbReference>
<keyword evidence="9" id="KW-0238">DNA-binding</keyword>
<dbReference type="Gene3D" id="3.30.160.60">
    <property type="entry name" value="Classic Zinc Finger"/>
    <property type="match status" value="4"/>
</dbReference>
<dbReference type="CTD" id="201516"/>
<dbReference type="Gene3D" id="1.10.4020.10">
    <property type="entry name" value="DNA breaking-rejoining enzymes"/>
    <property type="match status" value="1"/>
</dbReference>
<dbReference type="GO" id="GO:0000981">
    <property type="term" value="F:DNA-binding transcription factor activity, RNA polymerase II-specific"/>
    <property type="evidence" value="ECO:0007669"/>
    <property type="project" value="TreeGrafter"/>
</dbReference>
<evidence type="ECO:0000256" key="10">
    <source>
        <dbReference type="ARBA" id="ARBA00023163"/>
    </source>
</evidence>
<dbReference type="SUPFAM" id="SSF57667">
    <property type="entry name" value="beta-beta-alpha zinc fingers"/>
    <property type="match status" value="2"/>
</dbReference>
<dbReference type="SMART" id="SM00431">
    <property type="entry name" value="SCAN"/>
    <property type="match status" value="1"/>
</dbReference>
<dbReference type="Pfam" id="PF02023">
    <property type="entry name" value="SCAN"/>
    <property type="match status" value="1"/>
</dbReference>
<name>A0A6P3RI50_PTEVA</name>
<feature type="domain" description="C2H2-type" evidence="17">
    <location>
        <begin position="315"/>
        <end position="342"/>
    </location>
</feature>
<dbReference type="PANTHER" id="PTHR23226">
    <property type="entry name" value="ZINC FINGER AND SCAN DOMAIN-CONTAINING"/>
    <property type="match status" value="1"/>
</dbReference>
<feature type="domain" description="C2H2-type" evidence="17">
    <location>
        <begin position="371"/>
        <end position="398"/>
    </location>
</feature>
<dbReference type="Pfam" id="PF00096">
    <property type="entry name" value="zf-C2H2"/>
    <property type="match status" value="4"/>
</dbReference>
<keyword evidence="19" id="KW-1185">Reference proteome</keyword>
<feature type="domain" description="C2H2-type" evidence="17">
    <location>
        <begin position="343"/>
        <end position="370"/>
    </location>
</feature>
<feature type="region of interest" description="Disordered" evidence="16">
    <location>
        <begin position="174"/>
        <end position="199"/>
    </location>
</feature>
<evidence type="ECO:0000313" key="19">
    <source>
        <dbReference type="Proteomes" id="UP000515202"/>
    </source>
</evidence>
<evidence type="ECO:0000259" key="18">
    <source>
        <dbReference type="PROSITE" id="PS50804"/>
    </source>
</evidence>
<evidence type="ECO:0000256" key="2">
    <source>
        <dbReference type="ARBA" id="ARBA00022454"/>
    </source>
</evidence>
<dbReference type="PROSITE" id="PS50157">
    <property type="entry name" value="ZINC_FINGER_C2H2_2"/>
    <property type="match status" value="4"/>
</dbReference>
<dbReference type="GO" id="GO:0000978">
    <property type="term" value="F:RNA polymerase II cis-regulatory region sequence-specific DNA binding"/>
    <property type="evidence" value="ECO:0007669"/>
    <property type="project" value="TreeGrafter"/>
</dbReference>
<keyword evidence="4" id="KW-0677">Repeat</keyword>
<dbReference type="GeneID" id="105307880"/>
<dbReference type="FunFam" id="3.30.160.60:FF:000358">
    <property type="entry name" value="zinc finger protein 24"/>
    <property type="match status" value="1"/>
</dbReference>
<comment type="subcellular location">
    <subcellularLocation>
        <location evidence="1">Chromosome</location>
        <location evidence="1">Telomere</location>
    </subcellularLocation>
    <subcellularLocation>
        <location evidence="15">Nucleus</location>
    </subcellularLocation>
</comment>
<evidence type="ECO:0000256" key="6">
    <source>
        <dbReference type="ARBA" id="ARBA00022833"/>
    </source>
</evidence>
<evidence type="ECO:0000313" key="20">
    <source>
        <dbReference type="RefSeq" id="XP_011381851.2"/>
    </source>
</evidence>
<dbReference type="PANTHER" id="PTHR23226:SF88">
    <property type="entry name" value="ZINC FINGER AND SCAN DOMAIN-CONTAINING PROTEIN 4"/>
    <property type="match status" value="1"/>
</dbReference>
<dbReference type="FunFam" id="3.30.160.60:FF:001992">
    <property type="entry name" value="Zinc finger and SCAN domain-containing protein 4"/>
    <property type="match status" value="1"/>
</dbReference>
<dbReference type="GO" id="GO:0005634">
    <property type="term" value="C:nucleus"/>
    <property type="evidence" value="ECO:0007669"/>
    <property type="project" value="UniProtKB-SubCell"/>
</dbReference>
<keyword evidence="5 14" id="KW-0863">Zinc-finger</keyword>
<keyword evidence="6" id="KW-0862">Zinc</keyword>
<evidence type="ECO:0000256" key="1">
    <source>
        <dbReference type="ARBA" id="ARBA00004574"/>
    </source>
</evidence>
<dbReference type="SUPFAM" id="SSF47353">
    <property type="entry name" value="Retrovirus capsid dimerization domain-like"/>
    <property type="match status" value="1"/>
</dbReference>
<dbReference type="InterPro" id="IPR003309">
    <property type="entry name" value="SCAN_dom"/>
</dbReference>
<keyword evidence="2" id="KW-0158">Chromosome</keyword>
<dbReference type="Proteomes" id="UP000515202">
    <property type="component" value="Unplaced"/>
</dbReference>
<evidence type="ECO:0000256" key="3">
    <source>
        <dbReference type="ARBA" id="ARBA00022723"/>
    </source>
</evidence>
<evidence type="ECO:0000256" key="12">
    <source>
        <dbReference type="ARBA" id="ARBA00057330"/>
    </source>
</evidence>
<keyword evidence="10" id="KW-0804">Transcription</keyword>
<dbReference type="FunFam" id="3.30.160.60:FF:001615">
    <property type="entry name" value="Zinc finger and SCAN domain containing 4"/>
    <property type="match status" value="1"/>
</dbReference>
<dbReference type="KEGG" id="pvp:105307880"/>
<dbReference type="OrthoDB" id="8922241at2759"/>
<evidence type="ECO:0000256" key="8">
    <source>
        <dbReference type="ARBA" id="ARBA00023015"/>
    </source>
</evidence>
<keyword evidence="8" id="KW-0805">Transcription regulation</keyword>
<evidence type="ECO:0000256" key="4">
    <source>
        <dbReference type="ARBA" id="ARBA00022737"/>
    </source>
</evidence>
<keyword evidence="7" id="KW-0779">Telomere</keyword>
<sequence>MLRMALDLRISCQGEPSWNDPGSENLELNTCQGPPIQEGEGISGSPSTELSLLSNSNNLCARQELQRLYKSFHSWLQPEKHSKDEIISCLVLEQFMINRHCSERSTLKEKWNSSGRNLEKFMEDLSDDCIKPPGLVHVHMQGQEALFSENMPLREVIIHFAKQLSAGTSTAANMKIPSWTPQDTSLETEQRDEDKENDGSISLETCQVNDSTTSQGHQIPSLLVIQEESCPRPEEGHVSVENLLNSRRAGLSTSRSQEGSLKGLPYQDVLMEVGPVFLSRPDQVTPEPVPTHQSNVGNSTYGEHQERFHRAQKSYQCDKCPKIFRYFSRLKIHQRRHNNERTFICAECNKGFFQASDLHVHQKIHTGERPFRCGTCEMSFNHRTNLVAHERIHTGEKPYVCSLCQRSYRQSSTYHRHLRTHQRLAFRCVSSAPEASSM</sequence>
<dbReference type="PROSITE" id="PS00028">
    <property type="entry name" value="ZINC_FINGER_C2H2_1"/>
    <property type="match status" value="4"/>
</dbReference>
<evidence type="ECO:0000256" key="5">
    <source>
        <dbReference type="ARBA" id="ARBA00022771"/>
    </source>
</evidence>
<dbReference type="SMART" id="SM00355">
    <property type="entry name" value="ZnF_C2H2"/>
    <property type="match status" value="4"/>
</dbReference>
<gene>
    <name evidence="20" type="primary">ZSCAN4</name>
</gene>
<dbReference type="PROSITE" id="PS50804">
    <property type="entry name" value="SCAN_BOX"/>
    <property type="match status" value="1"/>
</dbReference>
<evidence type="ECO:0000256" key="7">
    <source>
        <dbReference type="ARBA" id="ARBA00022895"/>
    </source>
</evidence>
<protein>
    <recommendedName>
        <fullName evidence="13">Zinc finger and SCAN domain-containing protein 4</fullName>
    </recommendedName>
</protein>
<dbReference type="FunFam" id="1.10.4020.10:FF:000004">
    <property type="entry name" value="Zinc finger and SCAN domain containing 4"/>
    <property type="match status" value="1"/>
</dbReference>
<keyword evidence="3" id="KW-0479">Metal-binding</keyword>
<evidence type="ECO:0000256" key="11">
    <source>
        <dbReference type="ARBA" id="ARBA00023242"/>
    </source>
</evidence>
<dbReference type="InterPro" id="IPR013087">
    <property type="entry name" value="Znf_C2H2_type"/>
</dbReference>
<evidence type="ECO:0000259" key="17">
    <source>
        <dbReference type="PROSITE" id="PS50157"/>
    </source>
</evidence>
<dbReference type="GO" id="GO:0008270">
    <property type="term" value="F:zinc ion binding"/>
    <property type="evidence" value="ECO:0007669"/>
    <property type="project" value="UniProtKB-KW"/>
</dbReference>
<evidence type="ECO:0000256" key="15">
    <source>
        <dbReference type="PROSITE-ProRule" id="PRU00187"/>
    </source>
</evidence>
<reference evidence="20" key="1">
    <citation type="submission" date="2025-08" db="UniProtKB">
        <authorList>
            <consortium name="RefSeq"/>
        </authorList>
    </citation>
    <scope>IDENTIFICATION</scope>
    <source>
        <tissue evidence="20">Kidney</tissue>
    </source>
</reference>
<feature type="domain" description="SCAN box" evidence="18">
    <location>
        <begin position="62"/>
        <end position="125"/>
    </location>
</feature>
<dbReference type="RefSeq" id="XP_011381851.2">
    <property type="nucleotide sequence ID" value="XM_011383549.2"/>
</dbReference>
<dbReference type="FunFam" id="3.30.160.60:FF:001779">
    <property type="entry name" value="Zinc finger and SCAN domain containing 4"/>
    <property type="match status" value="1"/>
</dbReference>
<keyword evidence="11 15" id="KW-0539">Nucleus</keyword>
<evidence type="ECO:0000256" key="14">
    <source>
        <dbReference type="PROSITE-ProRule" id="PRU00042"/>
    </source>
</evidence>
<dbReference type="InterPro" id="IPR036236">
    <property type="entry name" value="Znf_C2H2_sf"/>
</dbReference>
<comment type="function">
    <text evidence="12">Embryonic stem (ES) cell-specific transcription factor required to regulate ES cell pluripotency. Binds telomeres and plays a key role in genomic stability in ES cells by regulating telomere elongation. Acts as an activator of spontaneous telomere sister chromatid exchange (T-SCE) and telomere elongation in undifferentiated ES cells.</text>
</comment>
<feature type="compositionally biased region" description="Basic and acidic residues" evidence="16">
    <location>
        <begin position="188"/>
        <end position="198"/>
    </location>
</feature>
<proteinExistence type="predicted"/>
<evidence type="ECO:0000256" key="9">
    <source>
        <dbReference type="ARBA" id="ARBA00023125"/>
    </source>
</evidence>
<feature type="domain" description="C2H2-type" evidence="17">
    <location>
        <begin position="399"/>
        <end position="421"/>
    </location>
</feature>
<evidence type="ECO:0000256" key="13">
    <source>
        <dbReference type="ARBA" id="ARBA00072397"/>
    </source>
</evidence>
<accession>A0A6P3RI50</accession>
<dbReference type="GO" id="GO:0000781">
    <property type="term" value="C:chromosome, telomeric region"/>
    <property type="evidence" value="ECO:0007669"/>
    <property type="project" value="UniProtKB-SubCell"/>
</dbReference>
<organism evidence="19 20">
    <name type="scientific">Pteropus vampyrus</name>
    <name type="common">Large flying fox</name>
    <dbReference type="NCBI Taxonomy" id="132908"/>
    <lineage>
        <taxon>Eukaryota</taxon>
        <taxon>Metazoa</taxon>
        <taxon>Chordata</taxon>
        <taxon>Craniata</taxon>
        <taxon>Vertebrata</taxon>
        <taxon>Euteleostomi</taxon>
        <taxon>Mammalia</taxon>
        <taxon>Eutheria</taxon>
        <taxon>Laurasiatheria</taxon>
        <taxon>Chiroptera</taxon>
        <taxon>Yinpterochiroptera</taxon>
        <taxon>Pteropodoidea</taxon>
        <taxon>Pteropodidae</taxon>
        <taxon>Pteropodinae</taxon>
        <taxon>Pteropus</taxon>
    </lineage>
</organism>
<evidence type="ECO:0000256" key="16">
    <source>
        <dbReference type="SAM" id="MobiDB-lite"/>
    </source>
</evidence>